<dbReference type="RefSeq" id="XP_032832723.1">
    <property type="nucleotide sequence ID" value="XM_032976832.1"/>
</dbReference>
<keyword evidence="2" id="KW-0378">Hydrolase</keyword>
<evidence type="ECO:0000313" key="5">
    <source>
        <dbReference type="Proteomes" id="UP001318040"/>
    </source>
</evidence>
<organism evidence="5 6">
    <name type="scientific">Petromyzon marinus</name>
    <name type="common">Sea lamprey</name>
    <dbReference type="NCBI Taxonomy" id="7757"/>
    <lineage>
        <taxon>Eukaryota</taxon>
        <taxon>Metazoa</taxon>
        <taxon>Chordata</taxon>
        <taxon>Craniata</taxon>
        <taxon>Vertebrata</taxon>
        <taxon>Cyclostomata</taxon>
        <taxon>Hyperoartia</taxon>
        <taxon>Petromyzontiformes</taxon>
        <taxon>Petromyzontidae</taxon>
        <taxon>Petromyzon</taxon>
    </lineage>
</organism>
<feature type="region of interest" description="Disordered" evidence="3">
    <location>
        <begin position="225"/>
        <end position="244"/>
    </location>
</feature>
<evidence type="ECO:0000313" key="6">
    <source>
        <dbReference type="RefSeq" id="XP_032832721.1"/>
    </source>
</evidence>
<keyword evidence="5" id="KW-1185">Reference proteome</keyword>
<feature type="compositionally biased region" description="Pro residues" evidence="3">
    <location>
        <begin position="67"/>
        <end position="76"/>
    </location>
</feature>
<proteinExistence type="inferred from homology"/>
<dbReference type="RefSeq" id="XP_032832724.1">
    <property type="nucleotide sequence ID" value="XM_032976833.1"/>
</dbReference>
<dbReference type="Gene3D" id="3.90.70.130">
    <property type="match status" value="1"/>
</dbReference>
<dbReference type="PANTHER" id="PTHR48153">
    <property type="entry name" value="UFM1-SPECIFIC PROTEASE 2"/>
    <property type="match status" value="1"/>
</dbReference>
<feature type="compositionally biased region" description="Basic and acidic residues" evidence="3">
    <location>
        <begin position="156"/>
        <end position="167"/>
    </location>
</feature>
<feature type="region of interest" description="Disordered" evidence="3">
    <location>
        <begin position="632"/>
        <end position="652"/>
    </location>
</feature>
<dbReference type="AlphaFoldDB" id="A0AAJ7UA83"/>
<evidence type="ECO:0000256" key="3">
    <source>
        <dbReference type="SAM" id="MobiDB-lite"/>
    </source>
</evidence>
<evidence type="ECO:0000259" key="4">
    <source>
        <dbReference type="SMART" id="SM00355"/>
    </source>
</evidence>
<dbReference type="CTD" id="221302"/>
<dbReference type="InterPro" id="IPR013087">
    <property type="entry name" value="Znf_C2H2_type"/>
</dbReference>
<sequence length="652" mass="70528">MSSATHSCVICGEVGLSASEVQTHLFIHAEVSPSCPFCSLSGVSLDELHFHIAVAHTETSASAGAPSPLPPPPPPASRENGARGGADGREADDALSSARPAPSQGPWKCRSPSGGQKATSSPDGADTADGAKPVVAARAADSTRPRGEKYGSFPGRLEESRSERWRLEGGVSERGPKEAEAEAPSPSRCRRKGVEDVRVECPFCGLKESGEQQILQHLQSVHADAMDTPQKAASRPPSQGGERNVGRAACPLCDATLCSERELQLHVEQHFSGGEAGVLEDELLAEALQNEEVVRRQEEDRRESEEFRRLQREHGMDGRGGFARQAQRSLERDMERGVISPLELHERRAQLLEGLADGRDNGNTRTAGLTAALARVYGTGAAVRDVACVWLAADTSHYRGDGGDRGWGCGYRNLQMLMSSLARLDRFSFLGLQGGARMPGIPRLQALVEEAWEQGFDPQGASNFAGKLRGTRAWIGATELYALLTSQRVRCRVVDFHRATGEGGTHPLLFAWVTDYFRGRGHERAPPPGQLVVSTRLPPLYLQHQGHSRTVVGLEERRDGTVWLLIFDPAHSAQTTDRLLRAATGNTAVATAAVATAALRPFRRPLGALRHRQYQVLAAETTELTDAEREVSAYETHSHTPPLPDRQEGTAL</sequence>
<evidence type="ECO:0000313" key="9">
    <source>
        <dbReference type="RefSeq" id="XP_032832724.1"/>
    </source>
</evidence>
<dbReference type="Pfam" id="PF07910">
    <property type="entry name" value="Peptidase_C78"/>
    <property type="match status" value="1"/>
</dbReference>
<evidence type="ECO:0000256" key="2">
    <source>
        <dbReference type="ARBA" id="ARBA00022801"/>
    </source>
</evidence>
<feature type="domain" description="C2H2-type" evidence="4">
    <location>
        <begin position="33"/>
        <end position="56"/>
    </location>
</feature>
<dbReference type="Proteomes" id="UP001318040">
    <property type="component" value="Chromosome 60"/>
</dbReference>
<feature type="region of interest" description="Disordered" evidence="3">
    <location>
        <begin position="295"/>
        <end position="332"/>
    </location>
</feature>
<dbReference type="PANTHER" id="PTHR48153:SF4">
    <property type="entry name" value="UBIQUITIN CARBOXYL-TERMINAL HYDROLASE MUG105"/>
    <property type="match status" value="1"/>
</dbReference>
<evidence type="ECO:0000313" key="8">
    <source>
        <dbReference type="RefSeq" id="XP_032832723.1"/>
    </source>
</evidence>
<dbReference type="KEGG" id="pmrn:116955638"/>
<feature type="region of interest" description="Disordered" evidence="3">
    <location>
        <begin position="59"/>
        <end position="189"/>
    </location>
</feature>
<feature type="domain" description="C2H2-type" evidence="4">
    <location>
        <begin position="6"/>
        <end position="28"/>
    </location>
</feature>
<evidence type="ECO:0000313" key="7">
    <source>
        <dbReference type="RefSeq" id="XP_032832722.1"/>
    </source>
</evidence>
<dbReference type="RefSeq" id="XP_032832721.1">
    <property type="nucleotide sequence ID" value="XM_032976830.1"/>
</dbReference>
<feature type="compositionally biased region" description="Basic and acidic residues" evidence="3">
    <location>
        <begin position="295"/>
        <end position="317"/>
    </location>
</feature>
<name>A0AAJ7UA83_PETMA</name>
<evidence type="ECO:0000256" key="1">
    <source>
        <dbReference type="ARBA" id="ARBA00008552"/>
    </source>
</evidence>
<dbReference type="RefSeq" id="XP_032832722.1">
    <property type="nucleotide sequence ID" value="XM_032976831.1"/>
</dbReference>
<feature type="compositionally biased region" description="Polar residues" evidence="3">
    <location>
        <begin position="113"/>
        <end position="122"/>
    </location>
</feature>
<reference evidence="6 7" key="1">
    <citation type="submission" date="2025-04" db="UniProtKB">
        <authorList>
            <consortium name="RefSeq"/>
        </authorList>
    </citation>
    <scope>IDENTIFICATION</scope>
    <source>
        <tissue evidence="6 7">Sperm</tissue>
    </source>
</reference>
<dbReference type="SMART" id="SM00355">
    <property type="entry name" value="ZnF_C2H2"/>
    <property type="match status" value="4"/>
</dbReference>
<dbReference type="InterPro" id="IPR012462">
    <property type="entry name" value="UFSP1/2_DUB_cat"/>
</dbReference>
<protein>
    <submittedName>
        <fullName evidence="6 7">Zinc finger-containing ubiquitin peptidase 1 isoform X1</fullName>
    </submittedName>
</protein>
<accession>A0AAJ7UA83</accession>
<gene>
    <name evidence="6 7 8 9" type="primary">ZUP1</name>
</gene>
<feature type="domain" description="C2H2-type" evidence="4">
    <location>
        <begin position="248"/>
        <end position="270"/>
    </location>
</feature>
<dbReference type="GO" id="GO:0071567">
    <property type="term" value="F:deUFMylase activity"/>
    <property type="evidence" value="ECO:0007669"/>
    <property type="project" value="UniProtKB-ARBA"/>
</dbReference>
<comment type="similarity">
    <text evidence="1">Belongs to the peptidase C78 family.</text>
</comment>
<feature type="domain" description="C2H2-type" evidence="4">
    <location>
        <begin position="199"/>
        <end position="222"/>
    </location>
</feature>